<feature type="transmembrane region" description="Helical" evidence="7">
    <location>
        <begin position="83"/>
        <end position="108"/>
    </location>
</feature>
<keyword evidence="3" id="KW-1003">Cell membrane</keyword>
<evidence type="ECO:0000256" key="4">
    <source>
        <dbReference type="ARBA" id="ARBA00022692"/>
    </source>
</evidence>
<feature type="transmembrane region" description="Helical" evidence="7">
    <location>
        <begin position="360"/>
        <end position="388"/>
    </location>
</feature>
<dbReference type="InterPro" id="IPR003706">
    <property type="entry name" value="CstA_N"/>
</dbReference>
<feature type="transmembrane region" description="Helical" evidence="7">
    <location>
        <begin position="448"/>
        <end position="467"/>
    </location>
</feature>
<evidence type="ECO:0000313" key="10">
    <source>
        <dbReference type="Proteomes" id="UP000199208"/>
    </source>
</evidence>
<evidence type="ECO:0000256" key="3">
    <source>
        <dbReference type="ARBA" id="ARBA00022475"/>
    </source>
</evidence>
<proteinExistence type="inferred from homology"/>
<name>A0A1G5RWC1_9FIRM</name>
<dbReference type="Pfam" id="PF02554">
    <property type="entry name" value="CstA"/>
    <property type="match status" value="2"/>
</dbReference>
<feature type="domain" description="CstA N-terminal" evidence="8">
    <location>
        <begin position="2"/>
        <end position="344"/>
    </location>
</feature>
<dbReference type="PANTHER" id="PTHR30252">
    <property type="entry name" value="INNER MEMBRANE PEPTIDE TRANSPORTER"/>
    <property type="match status" value="1"/>
</dbReference>
<sequence length="541" mass="57616">MALLLIAISIIVFLIAYVTYGSWLAKKWGLDYTRRTPAHTMGDGVDYVPAKAPVLLGHHFASIAGAGPIVGPISAAMFGWVPVFLWIVVGSIFLGGVHDFASLFASVRHDSKSIGNVIEDTIGDTGKKLFNMFAWVTLLLVIAAFANIVANSFVGVPSVATTSLLFITLAILFGFATNRMGIGLLPATIVGVILLFASVWVGVQFPIVASFNTWYAFILVYIFVASVTPVWILLQPRDYLNSFLLYAMIGGAVIGLLFYRPDIALPAVTSFKVGTSYMFPILFVTVACGAISGFHSLISSGTSSKQIDSEKDIKLIGYGSMLIEGVLAVVALITAAYIGADRMTELLAAGGPTNVFADGVGTFMTTIGIDLALGKSFVALAVSAFALTSLDSGTRIGRFIFQEFFDKGEVQATGATKLLTNRYFATLVTVAVGGWLGATGYAKVWPVFGSANQLLAALALLASAAWLKKAGKAHNMIKIPMVFMFAVTLTALVFLVRANLAAGNYALVIFGSVLFVLALVLIKLSYKILFTKEVVQPKEAK</sequence>
<feature type="transmembrane region" description="Helical" evidence="7">
    <location>
        <begin position="129"/>
        <end position="150"/>
    </location>
</feature>
<feature type="transmembrane region" description="Helical" evidence="7">
    <location>
        <begin position="156"/>
        <end position="175"/>
    </location>
</feature>
<dbReference type="STRING" id="1120920.SAMN03080599_01161"/>
<protein>
    <submittedName>
        <fullName evidence="9">Carbon starvation protein</fullName>
    </submittedName>
</protein>
<evidence type="ECO:0000256" key="7">
    <source>
        <dbReference type="SAM" id="Phobius"/>
    </source>
</evidence>
<feature type="transmembrane region" description="Helical" evidence="7">
    <location>
        <begin position="243"/>
        <end position="259"/>
    </location>
</feature>
<accession>A0A1G5RWC1</accession>
<dbReference type="GO" id="GO:0009267">
    <property type="term" value="P:cellular response to starvation"/>
    <property type="evidence" value="ECO:0007669"/>
    <property type="project" value="InterPro"/>
</dbReference>
<evidence type="ECO:0000256" key="2">
    <source>
        <dbReference type="ARBA" id="ARBA00007755"/>
    </source>
</evidence>
<dbReference type="RefSeq" id="WP_092589954.1">
    <property type="nucleotide sequence ID" value="NZ_FMWL01000004.1"/>
</dbReference>
<feature type="transmembrane region" description="Helical" evidence="7">
    <location>
        <begin position="182"/>
        <end position="202"/>
    </location>
</feature>
<evidence type="ECO:0000256" key="5">
    <source>
        <dbReference type="ARBA" id="ARBA00022989"/>
    </source>
</evidence>
<dbReference type="EMBL" id="FMWL01000004">
    <property type="protein sequence ID" value="SCZ78217.1"/>
    <property type="molecule type" value="Genomic_DNA"/>
</dbReference>
<keyword evidence="4 7" id="KW-0812">Transmembrane</keyword>
<feature type="transmembrane region" description="Helical" evidence="7">
    <location>
        <begin position="279"/>
        <end position="298"/>
    </location>
</feature>
<comment type="subcellular location">
    <subcellularLocation>
        <location evidence="1">Cell membrane</location>
        <topology evidence="1">Multi-pass membrane protein</topology>
    </subcellularLocation>
</comment>
<feature type="transmembrane region" description="Helical" evidence="7">
    <location>
        <begin position="318"/>
        <end position="340"/>
    </location>
</feature>
<keyword evidence="6 7" id="KW-0472">Membrane</keyword>
<organism evidence="9 10">
    <name type="scientific">Acidaminobacter hydrogenoformans DSM 2784</name>
    <dbReference type="NCBI Taxonomy" id="1120920"/>
    <lineage>
        <taxon>Bacteria</taxon>
        <taxon>Bacillati</taxon>
        <taxon>Bacillota</taxon>
        <taxon>Clostridia</taxon>
        <taxon>Peptostreptococcales</taxon>
        <taxon>Acidaminobacteraceae</taxon>
        <taxon>Acidaminobacter</taxon>
    </lineage>
</organism>
<feature type="domain" description="CstA N-terminal" evidence="8">
    <location>
        <begin position="346"/>
        <end position="491"/>
    </location>
</feature>
<gene>
    <name evidence="9" type="ORF">SAMN03080599_01161</name>
</gene>
<dbReference type="Proteomes" id="UP000199208">
    <property type="component" value="Unassembled WGS sequence"/>
</dbReference>
<evidence type="ECO:0000313" key="9">
    <source>
        <dbReference type="EMBL" id="SCZ78217.1"/>
    </source>
</evidence>
<dbReference type="InterPro" id="IPR051605">
    <property type="entry name" value="CstA"/>
</dbReference>
<evidence type="ECO:0000259" key="8">
    <source>
        <dbReference type="Pfam" id="PF02554"/>
    </source>
</evidence>
<dbReference type="AlphaFoldDB" id="A0A1G5RWC1"/>
<dbReference type="GO" id="GO:0005886">
    <property type="term" value="C:plasma membrane"/>
    <property type="evidence" value="ECO:0007669"/>
    <property type="project" value="UniProtKB-SubCell"/>
</dbReference>
<feature type="transmembrane region" description="Helical" evidence="7">
    <location>
        <begin position="214"/>
        <end position="234"/>
    </location>
</feature>
<evidence type="ECO:0000256" key="6">
    <source>
        <dbReference type="ARBA" id="ARBA00023136"/>
    </source>
</evidence>
<feature type="transmembrane region" description="Helical" evidence="7">
    <location>
        <begin position="502"/>
        <end position="522"/>
    </location>
</feature>
<keyword evidence="5 7" id="KW-1133">Transmembrane helix</keyword>
<comment type="similarity">
    <text evidence="2">Belongs to the peptide transporter carbon starvation (CstA) (TC 2.A.114) family.</text>
</comment>
<feature type="transmembrane region" description="Helical" evidence="7">
    <location>
        <begin position="479"/>
        <end position="496"/>
    </location>
</feature>
<evidence type="ECO:0000256" key="1">
    <source>
        <dbReference type="ARBA" id="ARBA00004651"/>
    </source>
</evidence>
<reference evidence="9 10" key="1">
    <citation type="submission" date="2016-10" db="EMBL/GenBank/DDBJ databases">
        <authorList>
            <person name="de Groot N.N."/>
        </authorList>
    </citation>
    <scope>NUCLEOTIDE SEQUENCE [LARGE SCALE GENOMIC DNA]</scope>
    <source>
        <strain evidence="9 10">DSM 2784</strain>
    </source>
</reference>
<dbReference type="PANTHER" id="PTHR30252:SF0">
    <property type="entry name" value="PEPTIDE TRANSPORTER CSTA"/>
    <property type="match status" value="1"/>
</dbReference>
<dbReference type="OrthoDB" id="9761224at2"/>
<keyword evidence="10" id="KW-1185">Reference proteome</keyword>
<feature type="transmembrane region" description="Helical" evidence="7">
    <location>
        <begin position="423"/>
        <end position="442"/>
    </location>
</feature>